<evidence type="ECO:0000256" key="6">
    <source>
        <dbReference type="ARBA" id="ARBA00023163"/>
    </source>
</evidence>
<dbReference type="FunFam" id="1.10.10.10:FF:000018">
    <property type="entry name" value="DNA-binding response regulator ResD"/>
    <property type="match status" value="1"/>
</dbReference>
<dbReference type="GO" id="GO:0000156">
    <property type="term" value="F:phosphorelay response regulator activity"/>
    <property type="evidence" value="ECO:0007669"/>
    <property type="project" value="TreeGrafter"/>
</dbReference>
<dbReference type="OrthoDB" id="152576at2"/>
<accession>F3ZXQ1</accession>
<evidence type="ECO:0000256" key="1">
    <source>
        <dbReference type="ARBA" id="ARBA00018672"/>
    </source>
</evidence>
<evidence type="ECO:0000313" key="13">
    <source>
        <dbReference type="Proteomes" id="UP000008457"/>
    </source>
</evidence>
<feature type="domain" description="Response regulatory" evidence="10">
    <location>
        <begin position="5"/>
        <end position="118"/>
    </location>
</feature>
<dbReference type="SMART" id="SM00448">
    <property type="entry name" value="REC"/>
    <property type="match status" value="1"/>
</dbReference>
<evidence type="ECO:0000259" key="11">
    <source>
        <dbReference type="PROSITE" id="PS51755"/>
    </source>
</evidence>
<name>F3ZXQ1_MAHA5</name>
<feature type="domain" description="OmpR/PhoB-type" evidence="11">
    <location>
        <begin position="129"/>
        <end position="225"/>
    </location>
</feature>
<protein>
    <recommendedName>
        <fullName evidence="1">Stage 0 sporulation protein A homolog</fullName>
    </recommendedName>
</protein>
<dbReference type="GO" id="GO:0032993">
    <property type="term" value="C:protein-DNA complex"/>
    <property type="evidence" value="ECO:0007669"/>
    <property type="project" value="TreeGrafter"/>
</dbReference>
<dbReference type="PROSITE" id="PS50110">
    <property type="entry name" value="RESPONSE_REGULATORY"/>
    <property type="match status" value="1"/>
</dbReference>
<dbReference type="Pfam" id="PF00072">
    <property type="entry name" value="Response_reg"/>
    <property type="match status" value="1"/>
</dbReference>
<dbReference type="GO" id="GO:0000976">
    <property type="term" value="F:transcription cis-regulatory region binding"/>
    <property type="evidence" value="ECO:0007669"/>
    <property type="project" value="TreeGrafter"/>
</dbReference>
<dbReference type="InterPro" id="IPR016032">
    <property type="entry name" value="Sig_transdc_resp-reg_C-effctor"/>
</dbReference>
<dbReference type="SUPFAM" id="SSF46894">
    <property type="entry name" value="C-terminal effector domain of the bipartite response regulators"/>
    <property type="match status" value="1"/>
</dbReference>
<dbReference type="Gene3D" id="1.10.10.10">
    <property type="entry name" value="Winged helix-like DNA-binding domain superfamily/Winged helix DNA-binding domain"/>
    <property type="match status" value="1"/>
</dbReference>
<evidence type="ECO:0000256" key="9">
    <source>
        <dbReference type="PROSITE-ProRule" id="PRU01091"/>
    </source>
</evidence>
<dbReference type="FunFam" id="3.40.50.2300:FF:000001">
    <property type="entry name" value="DNA-binding response regulator PhoB"/>
    <property type="match status" value="1"/>
</dbReference>
<keyword evidence="3" id="KW-0902">Two-component regulatory system</keyword>
<dbReference type="InterPro" id="IPR001867">
    <property type="entry name" value="OmpR/PhoB-type_DNA-bd"/>
</dbReference>
<dbReference type="SUPFAM" id="SSF52172">
    <property type="entry name" value="CheY-like"/>
    <property type="match status" value="1"/>
</dbReference>
<dbReference type="eggNOG" id="COG0745">
    <property type="taxonomic scope" value="Bacteria"/>
</dbReference>
<reference evidence="13" key="1">
    <citation type="submission" date="2010-11" db="EMBL/GenBank/DDBJ databases">
        <title>The complete genome of Mahella australiensis DSM 15567.</title>
        <authorList>
            <consortium name="US DOE Joint Genome Institute (JGI-PGF)"/>
            <person name="Lucas S."/>
            <person name="Copeland A."/>
            <person name="Lapidus A."/>
            <person name="Bruce D."/>
            <person name="Goodwin L."/>
            <person name="Pitluck S."/>
            <person name="Kyrpides N."/>
            <person name="Mavromatis K."/>
            <person name="Pagani I."/>
            <person name="Ivanova N."/>
            <person name="Teshima H."/>
            <person name="Brettin T."/>
            <person name="Detter J.C."/>
            <person name="Han C."/>
            <person name="Tapia R."/>
            <person name="Land M."/>
            <person name="Hauser L."/>
            <person name="Markowitz V."/>
            <person name="Cheng J.-F."/>
            <person name="Hugenholtz P."/>
            <person name="Woyke T."/>
            <person name="Wu D."/>
            <person name="Spring S."/>
            <person name="Pukall R."/>
            <person name="Steenblock K."/>
            <person name="Schneider S."/>
            <person name="Klenk H.-P."/>
            <person name="Eisen J.A."/>
        </authorList>
    </citation>
    <scope>NUCLEOTIDE SEQUENCE [LARGE SCALE GENOMIC DNA]</scope>
    <source>
        <strain evidence="13">DSM 15567 / CIP 107919 / 50-1 BON</strain>
    </source>
</reference>
<gene>
    <name evidence="12" type="ordered locus">Mahau_0342</name>
</gene>
<evidence type="ECO:0000313" key="12">
    <source>
        <dbReference type="EMBL" id="AEE95558.1"/>
    </source>
</evidence>
<dbReference type="SMART" id="SM00862">
    <property type="entry name" value="Trans_reg_C"/>
    <property type="match status" value="1"/>
</dbReference>
<keyword evidence="5 9" id="KW-0238">DNA-binding</keyword>
<evidence type="ECO:0000256" key="2">
    <source>
        <dbReference type="ARBA" id="ARBA00022553"/>
    </source>
</evidence>
<evidence type="ECO:0000256" key="5">
    <source>
        <dbReference type="ARBA" id="ARBA00023125"/>
    </source>
</evidence>
<evidence type="ECO:0000256" key="3">
    <source>
        <dbReference type="ARBA" id="ARBA00023012"/>
    </source>
</evidence>
<evidence type="ECO:0000256" key="7">
    <source>
        <dbReference type="ARBA" id="ARBA00024867"/>
    </source>
</evidence>
<dbReference type="InterPro" id="IPR036388">
    <property type="entry name" value="WH-like_DNA-bd_sf"/>
</dbReference>
<reference evidence="12 13" key="2">
    <citation type="journal article" date="2011" name="Stand. Genomic Sci.">
        <title>Complete genome sequence of Mahella australiensis type strain (50-1 BON).</title>
        <authorList>
            <person name="Sikorski J."/>
            <person name="Teshima H."/>
            <person name="Nolan M."/>
            <person name="Lucas S."/>
            <person name="Hammon N."/>
            <person name="Deshpande S."/>
            <person name="Cheng J.F."/>
            <person name="Pitluck S."/>
            <person name="Liolios K."/>
            <person name="Pagani I."/>
            <person name="Ivanova N."/>
            <person name="Huntemann M."/>
            <person name="Mavromatis K."/>
            <person name="Ovchinikova G."/>
            <person name="Pati A."/>
            <person name="Tapia R."/>
            <person name="Han C."/>
            <person name="Goodwin L."/>
            <person name="Chen A."/>
            <person name="Palaniappan K."/>
            <person name="Land M."/>
            <person name="Hauser L."/>
            <person name="Ngatchou-Djao O.D."/>
            <person name="Rohde M."/>
            <person name="Pukall R."/>
            <person name="Spring S."/>
            <person name="Abt B."/>
            <person name="Goker M."/>
            <person name="Detter J.C."/>
            <person name="Woyke T."/>
            <person name="Bristow J."/>
            <person name="Markowitz V."/>
            <person name="Hugenholtz P."/>
            <person name="Eisen J.A."/>
            <person name="Kyrpides N.C."/>
            <person name="Klenk H.P."/>
            <person name="Lapidus A."/>
        </authorList>
    </citation>
    <scope>NUCLEOTIDE SEQUENCE [LARGE SCALE GENOMIC DNA]</scope>
    <source>
        <strain evidence="13">DSM 15567 / CIP 107919 / 50-1 BON</strain>
    </source>
</reference>
<feature type="DNA-binding region" description="OmpR/PhoB-type" evidence="9">
    <location>
        <begin position="129"/>
        <end position="225"/>
    </location>
</feature>
<organism evidence="12 13">
    <name type="scientific">Mahella australiensis (strain DSM 15567 / CIP 107919 / 50-1 BON)</name>
    <dbReference type="NCBI Taxonomy" id="697281"/>
    <lineage>
        <taxon>Bacteria</taxon>
        <taxon>Bacillati</taxon>
        <taxon>Bacillota</taxon>
        <taxon>Clostridia</taxon>
        <taxon>Thermoanaerobacterales</taxon>
        <taxon>Thermoanaerobacterales Family IV. Incertae Sedis</taxon>
        <taxon>Mahella</taxon>
    </lineage>
</organism>
<keyword evidence="6" id="KW-0804">Transcription</keyword>
<dbReference type="Gene3D" id="3.40.50.2300">
    <property type="match status" value="1"/>
</dbReference>
<dbReference type="CDD" id="cd00383">
    <property type="entry name" value="trans_reg_C"/>
    <property type="match status" value="1"/>
</dbReference>
<keyword evidence="13" id="KW-1185">Reference proteome</keyword>
<evidence type="ECO:0000256" key="4">
    <source>
        <dbReference type="ARBA" id="ARBA00023015"/>
    </source>
</evidence>
<dbReference type="STRING" id="697281.Mahau_0342"/>
<dbReference type="InterPro" id="IPR011006">
    <property type="entry name" value="CheY-like_superfamily"/>
</dbReference>
<dbReference type="AlphaFoldDB" id="F3ZXQ1"/>
<feature type="modified residue" description="4-aspartylphosphate" evidence="8">
    <location>
        <position position="54"/>
    </location>
</feature>
<keyword evidence="2 8" id="KW-0597">Phosphoprotein</keyword>
<dbReference type="GO" id="GO:0006355">
    <property type="term" value="P:regulation of DNA-templated transcription"/>
    <property type="evidence" value="ECO:0007669"/>
    <property type="project" value="InterPro"/>
</dbReference>
<proteinExistence type="predicted"/>
<dbReference type="Proteomes" id="UP000008457">
    <property type="component" value="Chromosome"/>
</dbReference>
<sequence>MAGFRIMVVEDEERMRQLLHLYMQNEGFEVVDAYDGQQALDLFEKYPMDLVILDVMLPNVDGWTVCRQIRQGSQVPIIMLTARGEENDKLFGFDLGVDDYVVKPFSPKELVARVKALLKRSRGNANAQDRVIKYESLSIEPLSRRVTINDEDIILTPKEFDLLFFLASHPGQVFSREQLLHHVWGYDFYGDSRTVDAHVKNLRSKLGNYGRYIVTVWGVGYKFDDSV</sequence>
<dbReference type="InterPro" id="IPR039420">
    <property type="entry name" value="WalR-like"/>
</dbReference>
<dbReference type="PROSITE" id="PS51755">
    <property type="entry name" value="OMPR_PHOB"/>
    <property type="match status" value="1"/>
</dbReference>
<dbReference type="GO" id="GO:0005829">
    <property type="term" value="C:cytosol"/>
    <property type="evidence" value="ECO:0007669"/>
    <property type="project" value="TreeGrafter"/>
</dbReference>
<dbReference type="PANTHER" id="PTHR48111">
    <property type="entry name" value="REGULATOR OF RPOS"/>
    <property type="match status" value="1"/>
</dbReference>
<dbReference type="RefSeq" id="WP_013779991.1">
    <property type="nucleotide sequence ID" value="NC_015520.1"/>
</dbReference>
<dbReference type="Pfam" id="PF00486">
    <property type="entry name" value="Trans_reg_C"/>
    <property type="match status" value="1"/>
</dbReference>
<comment type="function">
    <text evidence="7">May play the central regulatory role in sporulation. It may be an element of the effector pathway responsible for the activation of sporulation genes in response to nutritional stress. Spo0A may act in concert with spo0H (a sigma factor) to control the expression of some genes that are critical to the sporulation process.</text>
</comment>
<dbReference type="EMBL" id="CP002360">
    <property type="protein sequence ID" value="AEE95558.1"/>
    <property type="molecule type" value="Genomic_DNA"/>
</dbReference>
<dbReference type="KEGG" id="mas:Mahau_0342"/>
<dbReference type="Gene3D" id="6.10.250.690">
    <property type="match status" value="1"/>
</dbReference>
<dbReference type="HOGENOM" id="CLU_000445_30_3_9"/>
<dbReference type="PANTHER" id="PTHR48111:SF1">
    <property type="entry name" value="TWO-COMPONENT RESPONSE REGULATOR ORR33"/>
    <property type="match status" value="1"/>
</dbReference>
<evidence type="ECO:0000256" key="8">
    <source>
        <dbReference type="PROSITE-ProRule" id="PRU00169"/>
    </source>
</evidence>
<evidence type="ECO:0000259" key="10">
    <source>
        <dbReference type="PROSITE" id="PS50110"/>
    </source>
</evidence>
<keyword evidence="4" id="KW-0805">Transcription regulation</keyword>
<dbReference type="InterPro" id="IPR001789">
    <property type="entry name" value="Sig_transdc_resp-reg_receiver"/>
</dbReference>